<evidence type="ECO:0000313" key="2">
    <source>
        <dbReference type="Proteomes" id="UP000290572"/>
    </source>
</evidence>
<accession>A0A498MQF6</accession>
<comment type="caution">
    <text evidence="1">The sequence shown here is derived from an EMBL/GenBank/DDBJ whole genome shotgun (WGS) entry which is preliminary data.</text>
</comment>
<name>A0A498MQF6_LABRO</name>
<keyword evidence="2" id="KW-1185">Reference proteome</keyword>
<dbReference type="AlphaFoldDB" id="A0A498MQF6"/>
<dbReference type="EMBL" id="QBIY01012558">
    <property type="protein sequence ID" value="RXN23778.1"/>
    <property type="molecule type" value="Genomic_DNA"/>
</dbReference>
<proteinExistence type="predicted"/>
<dbReference type="Proteomes" id="UP000290572">
    <property type="component" value="Unassembled WGS sequence"/>
</dbReference>
<organism evidence="1 2">
    <name type="scientific">Labeo rohita</name>
    <name type="common">Indian major carp</name>
    <name type="synonym">Cyprinus rohita</name>
    <dbReference type="NCBI Taxonomy" id="84645"/>
    <lineage>
        <taxon>Eukaryota</taxon>
        <taxon>Metazoa</taxon>
        <taxon>Chordata</taxon>
        <taxon>Craniata</taxon>
        <taxon>Vertebrata</taxon>
        <taxon>Euteleostomi</taxon>
        <taxon>Actinopterygii</taxon>
        <taxon>Neopterygii</taxon>
        <taxon>Teleostei</taxon>
        <taxon>Ostariophysi</taxon>
        <taxon>Cypriniformes</taxon>
        <taxon>Cyprinidae</taxon>
        <taxon>Labeoninae</taxon>
        <taxon>Labeonini</taxon>
        <taxon>Labeo</taxon>
    </lineage>
</organism>
<reference evidence="1 2" key="1">
    <citation type="submission" date="2018-03" db="EMBL/GenBank/DDBJ databases">
        <title>Draft genome sequence of Rohu Carp (Labeo rohita).</title>
        <authorList>
            <person name="Das P."/>
            <person name="Kushwaha B."/>
            <person name="Joshi C.G."/>
            <person name="Kumar D."/>
            <person name="Nagpure N.S."/>
            <person name="Sahoo L."/>
            <person name="Das S.P."/>
            <person name="Bit A."/>
            <person name="Patnaik S."/>
            <person name="Meher P.K."/>
            <person name="Jayasankar P."/>
            <person name="Koringa P.G."/>
            <person name="Patel N.V."/>
            <person name="Hinsu A.T."/>
            <person name="Kumar R."/>
            <person name="Pandey M."/>
            <person name="Agarwal S."/>
            <person name="Srivastava S."/>
            <person name="Singh M."/>
            <person name="Iquebal M.A."/>
            <person name="Jaiswal S."/>
            <person name="Angadi U.B."/>
            <person name="Kumar N."/>
            <person name="Raza M."/>
            <person name="Shah T.M."/>
            <person name="Rai A."/>
            <person name="Jena J.K."/>
        </authorList>
    </citation>
    <scope>NUCLEOTIDE SEQUENCE [LARGE SCALE GENOMIC DNA]</scope>
    <source>
        <strain evidence="1">DASCIFA01</strain>
        <tissue evidence="1">Testis</tissue>
    </source>
</reference>
<protein>
    <submittedName>
        <fullName evidence="1">Uncharacterized protein</fullName>
    </submittedName>
</protein>
<evidence type="ECO:0000313" key="1">
    <source>
        <dbReference type="EMBL" id="RXN23778.1"/>
    </source>
</evidence>
<sequence length="483" mass="51370">MPLENVGEDVRVDTVVGVVVLEEFQTVVVFVCGVVMPGENDGEDVPVETVVDVPVVLEEFCTVVAFVCGVVMPCENDGEGVAVGELWTVGLVTCVNLLVENIDGVAENFFEVVFVVADMLSLGVGMEAKKLVTMEGFWTVDVLVCGVVMPLENVGEDVPVDTVVGVVVIPGENDGKDVPVEMVVDVPVVDSVFMPVENNGDRVLVEIGVGVVDKLLPVGEFWTVDVEICVNLLVEESEDAPENFVEGVAVVLNMLEEEIRLVDGTVDAVVMVVENIGEGVAVEIDVDKSIDMLVMVLELSVVEVVVGDICMLVDDIMVAVVVRDCVFMLVALEEFFTVVAFVCGAVMPCENDGEGVTVEIVVRVVDVLLLVGELWTVGLVTCVNLLVENIDGVAENFIEVVAVVADMLSLGVGMVADKVGGGVAVKIVVRSVNMLVTVEELWTIDVVLCGKGTLADDIIVTAVVEDCVVVLPQFSSQQNILIS</sequence>
<gene>
    <name evidence="1" type="ORF">ROHU_022606</name>
</gene>